<dbReference type="GO" id="GO:0003844">
    <property type="term" value="F:1,4-alpha-glucan branching enzyme activity"/>
    <property type="evidence" value="ECO:0007669"/>
    <property type="project" value="InterPro"/>
</dbReference>
<gene>
    <name evidence="6" type="ordered locus">Trebr_1590</name>
</gene>
<comment type="similarity">
    <text evidence="1 3">Belongs to the glycosyl hydrolase 57 family.</text>
</comment>
<dbReference type="InterPro" id="IPR015293">
    <property type="entry name" value="BE_C"/>
</dbReference>
<dbReference type="HOGENOM" id="CLU_008192_1_0_12"/>
<dbReference type="Pfam" id="PF03065">
    <property type="entry name" value="Glyco_hydro_57"/>
    <property type="match status" value="1"/>
</dbReference>
<dbReference type="eggNOG" id="COG1543">
    <property type="taxonomic scope" value="Bacteria"/>
</dbReference>
<feature type="domain" description="1,4-alpha-glucan branching enzyme C-terminal" evidence="5">
    <location>
        <begin position="428"/>
        <end position="525"/>
    </location>
</feature>
<evidence type="ECO:0000259" key="4">
    <source>
        <dbReference type="Pfam" id="PF03065"/>
    </source>
</evidence>
<dbReference type="EMBL" id="CP002696">
    <property type="protein sequence ID" value="AEE17013.1"/>
    <property type="molecule type" value="Genomic_DNA"/>
</dbReference>
<sequence length="529" mass="59216">MPKKSFVITLVAHQGYIRRTDGDSFGRPENELLFLAISETYIPLLNMFESLDTDAVPFKLSMVITPTLCSLLSDTAVINRYVDWLDRSIVLGEKELTRNASDTGRKKQAQRCLDRVRKTRQDFIEVYKRDLLSAFRYYADRGNVELLATAATYAFLPHYADLPEAVNAQIETGVQAHRHFFGVVPEGFWLPYMGFSSGLEQVLRGYGFDYTVLNSHGVLFADPLPEKGIFAPVRCGNSFALFARDDASEDELTGPGGFMYNPVYRDPNRDVAFEASVGDLDGFLEADGTRISSGYAYWNRNESAGGCWYDCEAAAKQAASDAKSFFAGKIGKLAAAEKLLPGHDVSLVCAFDAKILGQSWAEGVSWLEQVFRIAASQSDVRIGSYADLLTNRFDLQKLKPFMSAATGTGYGENMLDSSNGWILQYSRKACERMMYLADRFPDDTGLKARALNLAAKEVLLAQSGDWPSMLHDRLFSEYAQEQVKKNVLAFTTVYDSLGANTISTEWLTSMEQEHPLFPWMNYRVFSKKK</sequence>
<dbReference type="InterPro" id="IPR037090">
    <property type="entry name" value="57_glycoside_trans_central"/>
</dbReference>
<dbReference type="SUPFAM" id="SSF88713">
    <property type="entry name" value="Glycoside hydrolase/deacetylase"/>
    <property type="match status" value="1"/>
</dbReference>
<dbReference type="Gene3D" id="3.20.110.10">
    <property type="entry name" value="Glycoside hydrolase 38, N terminal domain"/>
    <property type="match status" value="1"/>
</dbReference>
<evidence type="ECO:0008006" key="8">
    <source>
        <dbReference type="Google" id="ProtNLM"/>
    </source>
</evidence>
<dbReference type="RefSeq" id="WP_013758718.1">
    <property type="nucleotide sequence ID" value="NC_015500.1"/>
</dbReference>
<evidence type="ECO:0000313" key="6">
    <source>
        <dbReference type="EMBL" id="AEE17013.1"/>
    </source>
</evidence>
<dbReference type="KEGG" id="tbe:Trebr_1590"/>
<dbReference type="GO" id="GO:0005576">
    <property type="term" value="C:extracellular region"/>
    <property type="evidence" value="ECO:0007669"/>
    <property type="project" value="TreeGrafter"/>
</dbReference>
<dbReference type="PANTHER" id="PTHR41695">
    <property type="entry name" value="1,4-ALPHA-GLUCAN BRANCHING ENZYME RV3031-RELATED"/>
    <property type="match status" value="1"/>
</dbReference>
<reference evidence="7" key="1">
    <citation type="submission" date="2011-04" db="EMBL/GenBank/DDBJ databases">
        <title>The complete genome of Treponema brennaborense DSM 12168.</title>
        <authorList>
            <person name="Lucas S."/>
            <person name="Han J."/>
            <person name="Lapidus A."/>
            <person name="Bruce D."/>
            <person name="Goodwin L."/>
            <person name="Pitluck S."/>
            <person name="Peters L."/>
            <person name="Kyrpides N."/>
            <person name="Mavromatis K."/>
            <person name="Ivanova N."/>
            <person name="Mikhailova N."/>
            <person name="Pagani I."/>
            <person name="Teshima H."/>
            <person name="Detter J.C."/>
            <person name="Tapia R."/>
            <person name="Han C."/>
            <person name="Land M."/>
            <person name="Hauser L."/>
            <person name="Markowitz V."/>
            <person name="Cheng J.-F."/>
            <person name="Hugenholtz P."/>
            <person name="Woyke T."/>
            <person name="Wu D."/>
            <person name="Gronow S."/>
            <person name="Wellnitz S."/>
            <person name="Brambilla E."/>
            <person name="Klenk H.-P."/>
            <person name="Eisen J.A."/>
        </authorList>
    </citation>
    <scope>NUCLEOTIDE SEQUENCE [LARGE SCALE GENOMIC DNA]</scope>
    <source>
        <strain evidence="7">DSM 12168 / CIP 105900 / DD5/3</strain>
    </source>
</reference>
<dbReference type="InterPro" id="IPR028995">
    <property type="entry name" value="Glyco_hydro_57/38_cen_sf"/>
</dbReference>
<dbReference type="GO" id="GO:0030979">
    <property type="term" value="P:alpha-glucan biosynthetic process"/>
    <property type="evidence" value="ECO:0007669"/>
    <property type="project" value="InterPro"/>
</dbReference>
<dbReference type="Proteomes" id="UP000006546">
    <property type="component" value="Chromosome"/>
</dbReference>
<evidence type="ECO:0000256" key="2">
    <source>
        <dbReference type="ARBA" id="ARBA00023277"/>
    </source>
</evidence>
<dbReference type="PANTHER" id="PTHR41695:SF1">
    <property type="entry name" value="1,4-ALPHA-GLUCAN BRANCHING ENZYME TK1436"/>
    <property type="match status" value="1"/>
</dbReference>
<dbReference type="OrthoDB" id="9803279at2"/>
<keyword evidence="2 3" id="KW-0119">Carbohydrate metabolism</keyword>
<dbReference type="SUPFAM" id="SSF88688">
    <property type="entry name" value="Families 57/38 glycoside transferase middle domain"/>
    <property type="match status" value="1"/>
</dbReference>
<dbReference type="InterPro" id="IPR004300">
    <property type="entry name" value="Glyco_hydro_57_N"/>
</dbReference>
<evidence type="ECO:0000313" key="7">
    <source>
        <dbReference type="Proteomes" id="UP000006546"/>
    </source>
</evidence>
<dbReference type="Pfam" id="PF09210">
    <property type="entry name" value="BE_C"/>
    <property type="match status" value="1"/>
</dbReference>
<dbReference type="STRING" id="906968.Trebr_1590"/>
<feature type="domain" description="Glycoside hydrolase family 57 N-terminal" evidence="4">
    <location>
        <begin position="12"/>
        <end position="246"/>
    </location>
</feature>
<dbReference type="AlphaFoldDB" id="F4LPL7"/>
<organism evidence="6 7">
    <name type="scientific">Treponema brennaborense (strain DSM 12168 / CIP 105900 / DD5/3)</name>
    <dbReference type="NCBI Taxonomy" id="906968"/>
    <lineage>
        <taxon>Bacteria</taxon>
        <taxon>Pseudomonadati</taxon>
        <taxon>Spirochaetota</taxon>
        <taxon>Spirochaetia</taxon>
        <taxon>Spirochaetales</taxon>
        <taxon>Treponemataceae</taxon>
        <taxon>Treponema</taxon>
    </lineage>
</organism>
<evidence type="ECO:0000256" key="3">
    <source>
        <dbReference type="RuleBase" id="RU361196"/>
    </source>
</evidence>
<dbReference type="CDD" id="cd10792">
    <property type="entry name" value="GH57N_AmyC_like"/>
    <property type="match status" value="1"/>
</dbReference>
<accession>F4LPL7</accession>
<dbReference type="Gene3D" id="1.20.1430.10">
    <property type="entry name" value="Families 57/38 glycoside transferase, middle domain"/>
    <property type="match status" value="1"/>
</dbReference>
<evidence type="ECO:0000259" key="5">
    <source>
        <dbReference type="Pfam" id="PF09210"/>
    </source>
</evidence>
<dbReference type="InterPro" id="IPR011330">
    <property type="entry name" value="Glyco_hydro/deAcase_b/a-brl"/>
</dbReference>
<proteinExistence type="inferred from homology"/>
<dbReference type="InterPro" id="IPR040042">
    <property type="entry name" value="Branching_enz_MT3115-like"/>
</dbReference>
<keyword evidence="7" id="KW-1185">Reference proteome</keyword>
<dbReference type="InterPro" id="IPR027291">
    <property type="entry name" value="Glyco_hydro_38_N_sf"/>
</dbReference>
<protein>
    <recommendedName>
        <fullName evidence="8">Glycoside hydrolase family 57</fullName>
    </recommendedName>
</protein>
<name>F4LPL7_TREBD</name>
<evidence type="ECO:0000256" key="1">
    <source>
        <dbReference type="ARBA" id="ARBA00006821"/>
    </source>
</evidence>